<gene>
    <name evidence="2" type="ORF">BRARA_F01845</name>
</gene>
<keyword evidence="1" id="KW-1133">Transmembrane helix</keyword>
<organism evidence="2 3">
    <name type="scientific">Brassica campestris</name>
    <name type="common">Field mustard</name>
    <dbReference type="NCBI Taxonomy" id="3711"/>
    <lineage>
        <taxon>Eukaryota</taxon>
        <taxon>Viridiplantae</taxon>
        <taxon>Streptophyta</taxon>
        <taxon>Embryophyta</taxon>
        <taxon>Tracheophyta</taxon>
        <taxon>Spermatophyta</taxon>
        <taxon>Magnoliopsida</taxon>
        <taxon>eudicotyledons</taxon>
        <taxon>Gunneridae</taxon>
        <taxon>Pentapetalae</taxon>
        <taxon>rosids</taxon>
        <taxon>malvids</taxon>
        <taxon>Brassicales</taxon>
        <taxon>Brassicaceae</taxon>
        <taxon>Brassiceae</taxon>
        <taxon>Brassica</taxon>
    </lineage>
</organism>
<protein>
    <submittedName>
        <fullName evidence="2">Uncharacterized protein</fullName>
    </submittedName>
</protein>
<dbReference type="Proteomes" id="UP000264353">
    <property type="component" value="Chromosome A6"/>
</dbReference>
<accession>A0A397Z8M5</accession>
<reference evidence="2 3" key="1">
    <citation type="submission" date="2018-06" db="EMBL/GenBank/DDBJ databases">
        <title>WGS assembly of Brassica rapa FPsc.</title>
        <authorList>
            <person name="Bowman J."/>
            <person name="Kohchi T."/>
            <person name="Yamato K."/>
            <person name="Jenkins J."/>
            <person name="Shu S."/>
            <person name="Ishizaki K."/>
            <person name="Yamaoka S."/>
            <person name="Nishihama R."/>
            <person name="Nakamura Y."/>
            <person name="Berger F."/>
            <person name="Adam C."/>
            <person name="Aki S."/>
            <person name="Althoff F."/>
            <person name="Araki T."/>
            <person name="Arteaga-Vazquez M."/>
            <person name="Balasubrmanian S."/>
            <person name="Bauer D."/>
            <person name="Boehm C."/>
            <person name="Briginshaw L."/>
            <person name="Caballero-Perez J."/>
            <person name="Catarino B."/>
            <person name="Chen F."/>
            <person name="Chiyoda S."/>
            <person name="Chovatia M."/>
            <person name="Davies K."/>
            <person name="Delmans M."/>
            <person name="Demura T."/>
            <person name="Dierschke T."/>
            <person name="Dolan L."/>
            <person name="Dorantes-Acosta A."/>
            <person name="Eklund D."/>
            <person name="Florent S."/>
            <person name="Flores-Sandoval E."/>
            <person name="Fujiyama A."/>
            <person name="Fukuzawa H."/>
            <person name="Galik B."/>
            <person name="Grimanelli D."/>
            <person name="Grimwood J."/>
            <person name="Grossniklaus U."/>
            <person name="Hamada T."/>
            <person name="Haseloff J."/>
            <person name="Hetherington A."/>
            <person name="Higo A."/>
            <person name="Hirakawa Y."/>
            <person name="Hundley H."/>
            <person name="Ikeda Y."/>
            <person name="Inoue K."/>
            <person name="Inoue S."/>
            <person name="Ishida S."/>
            <person name="Jia Q."/>
            <person name="Kakita M."/>
            <person name="Kanazawa T."/>
            <person name="Kawai Y."/>
            <person name="Kawashima T."/>
            <person name="Kennedy M."/>
            <person name="Kinose K."/>
            <person name="Kinoshita T."/>
            <person name="Kohara Y."/>
            <person name="Koide E."/>
            <person name="Komatsu K."/>
            <person name="Kopischke S."/>
            <person name="Kubo M."/>
            <person name="Kyozuka J."/>
            <person name="Lagercrantz U."/>
            <person name="Lin S."/>
            <person name="Lindquist E."/>
            <person name="Lipzen A."/>
            <person name="Lu C."/>
            <person name="Luna E."/>
            <person name="Martienssen R."/>
            <person name="Minamino N."/>
            <person name="Mizutani M."/>
            <person name="Mizutani M."/>
            <person name="Mochizuki N."/>
            <person name="Monte I."/>
            <person name="Mosher R."/>
            <person name="Nagasaki H."/>
            <person name="Nakagami H."/>
            <person name="Naramoto S."/>
            <person name="Nishitani K."/>
            <person name="Ohtani M."/>
            <person name="Okamoto T."/>
            <person name="Okumura M."/>
            <person name="Phillips J."/>
            <person name="Pollak B."/>
            <person name="Reinders A."/>
            <person name="Roevekamp M."/>
            <person name="Sano R."/>
            <person name="Sawa S."/>
            <person name="Schmid M."/>
            <person name="Shirakawa M."/>
            <person name="Solano R."/>
            <person name="Spunde A."/>
            <person name="Suetsugu N."/>
            <person name="Sugano S."/>
            <person name="Sugiyama A."/>
            <person name="Sun R."/>
            <person name="Suzuki Y."/>
            <person name="Takenaka M."/>
            <person name="Takezawa D."/>
            <person name="Tomogane H."/>
            <person name="Tsuzuki M."/>
            <person name="Ueda T."/>
            <person name="Umeda M."/>
            <person name="Ward J."/>
            <person name="Watanabe Y."/>
            <person name="Yazaki K."/>
            <person name="Yokoyama R."/>
            <person name="Yoshitake Y."/>
            <person name="Yotsui I."/>
            <person name="Zachgo S."/>
            <person name="Schmutz J."/>
        </authorList>
    </citation>
    <scope>NUCLEOTIDE SEQUENCE [LARGE SCALE GENOMIC DNA]</scope>
    <source>
        <strain evidence="3">cv. B-3</strain>
    </source>
</reference>
<sequence>MENLNFQDLKFFVRQNTNSGHLEDWSCHHFLISSIFIPVQVLLFYSLISKY</sequence>
<keyword evidence="1" id="KW-0812">Transmembrane</keyword>
<name>A0A397Z8M5_BRACM</name>
<dbReference type="EMBL" id="CM010633">
    <property type="protein sequence ID" value="RID58553.1"/>
    <property type="molecule type" value="Genomic_DNA"/>
</dbReference>
<keyword evidence="1" id="KW-0472">Membrane</keyword>
<evidence type="ECO:0000313" key="3">
    <source>
        <dbReference type="Proteomes" id="UP000264353"/>
    </source>
</evidence>
<proteinExistence type="predicted"/>
<evidence type="ECO:0000256" key="1">
    <source>
        <dbReference type="SAM" id="Phobius"/>
    </source>
</evidence>
<dbReference type="AlphaFoldDB" id="A0A397Z8M5"/>
<feature type="transmembrane region" description="Helical" evidence="1">
    <location>
        <begin position="30"/>
        <end position="48"/>
    </location>
</feature>
<evidence type="ECO:0000313" key="2">
    <source>
        <dbReference type="EMBL" id="RID58553.1"/>
    </source>
</evidence>